<sequence length="151" mass="16894">MEFGFQDTPSMSQSIPANEHENSGQKGESRNDAAEKSVFVTDVAVQQISDVIDEIGRKVEGLIGKINNSRSSDQTVMDGFQQELMNKMTHVCEEMKGSMYTVYEDNSDEMQMKLQELSKVLDNCTRLHQELLEATQALSGLRASLGIKKQE</sequence>
<feature type="region of interest" description="Disordered" evidence="1">
    <location>
        <begin position="1"/>
        <end position="34"/>
    </location>
</feature>
<feature type="compositionally biased region" description="Basic and acidic residues" evidence="1">
    <location>
        <begin position="18"/>
        <end position="34"/>
    </location>
</feature>
<keyword evidence="3" id="KW-1185">Reference proteome</keyword>
<dbReference type="AlphaFoldDB" id="A0A5C6MW80"/>
<dbReference type="InterPro" id="IPR034609">
    <property type="entry name" value="Syce2"/>
</dbReference>
<proteinExistence type="predicted"/>
<dbReference type="GO" id="GO:0000801">
    <property type="term" value="C:central element"/>
    <property type="evidence" value="ECO:0007669"/>
    <property type="project" value="InterPro"/>
</dbReference>
<evidence type="ECO:0000256" key="1">
    <source>
        <dbReference type="SAM" id="MobiDB-lite"/>
    </source>
</evidence>
<dbReference type="EMBL" id="RHFK02000019">
    <property type="protein sequence ID" value="TWW58568.1"/>
    <property type="molecule type" value="Genomic_DNA"/>
</dbReference>
<name>A0A5C6MW80_9TELE</name>
<evidence type="ECO:0000313" key="3">
    <source>
        <dbReference type="Proteomes" id="UP000324091"/>
    </source>
</evidence>
<dbReference type="GO" id="GO:0007130">
    <property type="term" value="P:synaptonemal complex assembly"/>
    <property type="evidence" value="ECO:0007669"/>
    <property type="project" value="InterPro"/>
</dbReference>
<evidence type="ECO:0008006" key="4">
    <source>
        <dbReference type="Google" id="ProtNLM"/>
    </source>
</evidence>
<reference evidence="2 3" key="1">
    <citation type="submission" date="2019-04" db="EMBL/GenBank/DDBJ databases">
        <title>Chromosome genome assembly for Takifugu flavidus.</title>
        <authorList>
            <person name="Xiao S."/>
        </authorList>
    </citation>
    <scope>NUCLEOTIDE SEQUENCE [LARGE SCALE GENOMIC DNA]</scope>
    <source>
        <strain evidence="2">HTHZ2018</strain>
        <tissue evidence="2">Muscle</tissue>
    </source>
</reference>
<protein>
    <recommendedName>
        <fullName evidence="4">Synaptonemal complex central element protein 2</fullName>
    </recommendedName>
</protein>
<gene>
    <name evidence="2" type="ORF">D4764_06G0000980</name>
</gene>
<dbReference type="PANTHER" id="PTHR28398:SF1">
    <property type="entry name" value="SYNAPTONEMAL COMPLEX CENTRAL ELEMENT PROTEIN 2"/>
    <property type="match status" value="1"/>
</dbReference>
<feature type="compositionally biased region" description="Polar residues" evidence="1">
    <location>
        <begin position="7"/>
        <end position="16"/>
    </location>
</feature>
<organism evidence="2 3">
    <name type="scientific">Takifugu flavidus</name>
    <name type="common">sansaifugu</name>
    <dbReference type="NCBI Taxonomy" id="433684"/>
    <lineage>
        <taxon>Eukaryota</taxon>
        <taxon>Metazoa</taxon>
        <taxon>Chordata</taxon>
        <taxon>Craniata</taxon>
        <taxon>Vertebrata</taxon>
        <taxon>Euteleostomi</taxon>
        <taxon>Actinopterygii</taxon>
        <taxon>Neopterygii</taxon>
        <taxon>Teleostei</taxon>
        <taxon>Neoteleostei</taxon>
        <taxon>Acanthomorphata</taxon>
        <taxon>Eupercaria</taxon>
        <taxon>Tetraodontiformes</taxon>
        <taxon>Tetradontoidea</taxon>
        <taxon>Tetraodontidae</taxon>
        <taxon>Takifugu</taxon>
    </lineage>
</organism>
<dbReference type="Proteomes" id="UP000324091">
    <property type="component" value="Chromosome 6"/>
</dbReference>
<evidence type="ECO:0000313" key="2">
    <source>
        <dbReference type="EMBL" id="TWW58568.1"/>
    </source>
</evidence>
<dbReference type="PANTHER" id="PTHR28398">
    <property type="entry name" value="SYNAPTONEMAL COMPLEX CENTRAL ELEMENT PROTEIN 2"/>
    <property type="match status" value="1"/>
</dbReference>
<comment type="caution">
    <text evidence="2">The sequence shown here is derived from an EMBL/GenBank/DDBJ whole genome shotgun (WGS) entry which is preliminary data.</text>
</comment>
<accession>A0A5C6MW80</accession>